<evidence type="ECO:0000259" key="4">
    <source>
        <dbReference type="PROSITE" id="PS51371"/>
    </source>
</evidence>
<dbReference type="PROSITE" id="PS51371">
    <property type="entry name" value="CBS"/>
    <property type="match status" value="2"/>
</dbReference>
<dbReference type="AlphaFoldDB" id="A0A399E4J1"/>
<dbReference type="SUPFAM" id="SSF54631">
    <property type="entry name" value="CBS-domain pair"/>
    <property type="match status" value="1"/>
</dbReference>
<dbReference type="PANTHER" id="PTHR43080:SF2">
    <property type="entry name" value="CBS DOMAIN-CONTAINING PROTEIN"/>
    <property type="match status" value="1"/>
</dbReference>
<dbReference type="PANTHER" id="PTHR43080">
    <property type="entry name" value="CBS DOMAIN-CONTAINING PROTEIN CBSX3, MITOCHONDRIAL"/>
    <property type="match status" value="1"/>
</dbReference>
<dbReference type="InterPro" id="IPR018490">
    <property type="entry name" value="cNMP-bd_dom_sf"/>
</dbReference>
<dbReference type="SUPFAM" id="SSF51206">
    <property type="entry name" value="cAMP-binding domain-like"/>
    <property type="match status" value="1"/>
</dbReference>
<reference evidence="5 6" key="1">
    <citation type="submission" date="2018-08" db="EMBL/GenBank/DDBJ databases">
        <title>Meiothermus cateniformans JCM 15151 genome sequencing project.</title>
        <authorList>
            <person name="Da Costa M.S."/>
            <person name="Albuquerque L."/>
            <person name="Raposo P."/>
            <person name="Froufe H.J.C."/>
            <person name="Barroso C.S."/>
            <person name="Egas C."/>
        </authorList>
    </citation>
    <scope>NUCLEOTIDE SEQUENCE [LARGE SCALE GENOMIC DNA]</scope>
    <source>
        <strain evidence="5 6">JCM 15151</strain>
    </source>
</reference>
<organism evidence="5 6">
    <name type="scientific">Meiothermus taiwanensis</name>
    <dbReference type="NCBI Taxonomy" id="172827"/>
    <lineage>
        <taxon>Bacteria</taxon>
        <taxon>Thermotogati</taxon>
        <taxon>Deinococcota</taxon>
        <taxon>Deinococci</taxon>
        <taxon>Thermales</taxon>
        <taxon>Thermaceae</taxon>
        <taxon>Meiothermus</taxon>
    </lineage>
</organism>
<evidence type="ECO:0000256" key="2">
    <source>
        <dbReference type="PROSITE-ProRule" id="PRU00703"/>
    </source>
</evidence>
<dbReference type="InterPro" id="IPR000644">
    <property type="entry name" value="CBS_dom"/>
</dbReference>
<dbReference type="Gene3D" id="2.60.120.10">
    <property type="entry name" value="Jelly Rolls"/>
    <property type="match status" value="1"/>
</dbReference>
<evidence type="ECO:0000256" key="1">
    <source>
        <dbReference type="ARBA" id="ARBA00023122"/>
    </source>
</evidence>
<accession>A0A399E4J1</accession>
<dbReference type="InterPro" id="IPR043519">
    <property type="entry name" value="NT_sf"/>
</dbReference>
<feature type="domain" description="CBS" evidence="4">
    <location>
        <begin position="162"/>
        <end position="217"/>
    </location>
</feature>
<dbReference type="InterPro" id="IPR051257">
    <property type="entry name" value="Diverse_CBS-Domain"/>
</dbReference>
<dbReference type="Proteomes" id="UP000266089">
    <property type="component" value="Unassembled WGS sequence"/>
</dbReference>
<dbReference type="SUPFAM" id="SSF81301">
    <property type="entry name" value="Nucleotidyltransferase"/>
    <property type="match status" value="1"/>
</dbReference>
<dbReference type="InterPro" id="IPR000595">
    <property type="entry name" value="cNMP-bd_dom"/>
</dbReference>
<comment type="caution">
    <text evidence="5">The sequence shown here is derived from an EMBL/GenBank/DDBJ whole genome shotgun (WGS) entry which is preliminary data.</text>
</comment>
<dbReference type="SMART" id="SM00116">
    <property type="entry name" value="CBS"/>
    <property type="match status" value="2"/>
</dbReference>
<dbReference type="CDD" id="cd04587">
    <property type="entry name" value="CBS_pair_CAP-ED_NT_Pol-beta-like_DUF294_assoc"/>
    <property type="match status" value="1"/>
</dbReference>
<evidence type="ECO:0000259" key="3">
    <source>
        <dbReference type="PROSITE" id="PS50042"/>
    </source>
</evidence>
<feature type="domain" description="CBS" evidence="4">
    <location>
        <begin position="224"/>
        <end position="281"/>
    </location>
</feature>
<keyword evidence="1 2" id="KW-0129">CBS domain</keyword>
<feature type="domain" description="Cyclic nucleotide-binding" evidence="3">
    <location>
        <begin position="22"/>
        <end position="120"/>
    </location>
</feature>
<proteinExistence type="predicted"/>
<dbReference type="CDD" id="cd05401">
    <property type="entry name" value="NT_GlnE_GlnD_like"/>
    <property type="match status" value="1"/>
</dbReference>
<evidence type="ECO:0000313" key="5">
    <source>
        <dbReference type="EMBL" id="RIH78888.1"/>
    </source>
</evidence>
<sequence length="611" mass="68407">MFQPSQHNSAVNPLDFIRAHAPFNLLPAEALEQVERGLEIAFFPKNSKVLARHGSKSQHLYMIRKGTARLERDGQTMMYLEEGEVFGYPSLISQGTPAFDVIAEEDLLIYRWSEQVFRELKRHQPFAEFFTKGLAARLRLVAQQEGLAVSPIDLSLPVSELVTRPPVFIARNATVQEAAKAMREHQISSILVEGNPLGILTDRDLRNRVLAEGKGPQTPLADVMSTPAKTLPASTPLFEALTFMVHQSIHHLPLEQDGRIVGVVTDTVFMRQQARSPLHLLRRLERTRNPEDLKGYSQELSGIAESLLAGGLGASEIGRSVSSLNDHLVRTLLRLAEECLGPPPTPYAWIVFGSEGRMEQALLTDQDNALIYAEDSPEAQRYFAELAGFVVGGLIQAGFPPCPGGYMATRWCKPIAEWQKLFLHWVKMPTPQELLEAQIFFDFRSVHGELPLEPLERIVATSGEETIFLAHLAKASLHFRPPIGLFRRIREEDGGVDIKKGGIAPIVSLARVHALEAGSLAKGTVERLKIAAQENKLSPEGAETLIEAFGFLMRIRLRQQLTNLRQKLPPDNKIRLEQLSSLERRHLKEAFLQVREMQEAMSQRFHTDRLG</sequence>
<dbReference type="InterPro" id="IPR014710">
    <property type="entry name" value="RmlC-like_jellyroll"/>
</dbReference>
<dbReference type="Gene3D" id="3.10.580.10">
    <property type="entry name" value="CBS-domain"/>
    <property type="match status" value="1"/>
</dbReference>
<gene>
    <name evidence="5" type="primary">hrp1_3</name>
    <name evidence="5" type="ORF">Mcate_00600</name>
</gene>
<dbReference type="PROSITE" id="PS50042">
    <property type="entry name" value="CNMP_BINDING_3"/>
    <property type="match status" value="1"/>
</dbReference>
<dbReference type="CDD" id="cd00038">
    <property type="entry name" value="CAP_ED"/>
    <property type="match status" value="1"/>
</dbReference>
<protein>
    <submittedName>
        <fullName evidence="5">Hypoxic response protein 1</fullName>
    </submittedName>
</protein>
<dbReference type="InterPro" id="IPR005105">
    <property type="entry name" value="GlnD_Uridyltrans_N"/>
</dbReference>
<dbReference type="Pfam" id="PF00571">
    <property type="entry name" value="CBS"/>
    <property type="match status" value="2"/>
</dbReference>
<dbReference type="EMBL" id="QWKX01000010">
    <property type="protein sequence ID" value="RIH78888.1"/>
    <property type="molecule type" value="Genomic_DNA"/>
</dbReference>
<dbReference type="Pfam" id="PF10335">
    <property type="entry name" value="DUF294_C"/>
    <property type="match status" value="1"/>
</dbReference>
<dbReference type="InterPro" id="IPR046342">
    <property type="entry name" value="CBS_dom_sf"/>
</dbReference>
<dbReference type="GO" id="GO:0008773">
    <property type="term" value="F:[protein-PII] uridylyltransferase activity"/>
    <property type="evidence" value="ECO:0007669"/>
    <property type="project" value="InterPro"/>
</dbReference>
<dbReference type="Pfam" id="PF00027">
    <property type="entry name" value="cNMP_binding"/>
    <property type="match status" value="1"/>
</dbReference>
<dbReference type="InterPro" id="IPR018821">
    <property type="entry name" value="DUF294_put_nucleoTrafse_sb-bd"/>
</dbReference>
<dbReference type="Pfam" id="PF03445">
    <property type="entry name" value="DUF294"/>
    <property type="match status" value="1"/>
</dbReference>
<evidence type="ECO:0000313" key="6">
    <source>
        <dbReference type="Proteomes" id="UP000266089"/>
    </source>
</evidence>
<name>A0A399E4J1_9DEIN</name>